<organism evidence="2 4">
    <name type="scientific">Didymodactylos carnosus</name>
    <dbReference type="NCBI Taxonomy" id="1234261"/>
    <lineage>
        <taxon>Eukaryota</taxon>
        <taxon>Metazoa</taxon>
        <taxon>Spiralia</taxon>
        <taxon>Gnathifera</taxon>
        <taxon>Rotifera</taxon>
        <taxon>Eurotatoria</taxon>
        <taxon>Bdelloidea</taxon>
        <taxon>Philodinida</taxon>
        <taxon>Philodinidae</taxon>
        <taxon>Didymodactylos</taxon>
    </lineage>
</organism>
<protein>
    <recommendedName>
        <fullName evidence="1">Doublecortin domain-containing protein</fullName>
    </recommendedName>
</protein>
<evidence type="ECO:0000313" key="3">
    <source>
        <dbReference type="EMBL" id="CAF4021426.1"/>
    </source>
</evidence>
<name>A0A8S2EI11_9BILA</name>
<dbReference type="Proteomes" id="UP000682733">
    <property type="component" value="Unassembled WGS sequence"/>
</dbReference>
<dbReference type="InterPro" id="IPR057424">
    <property type="entry name" value="Ubiquitin_DCDC1"/>
</dbReference>
<accession>A0A8S2EI11</accession>
<evidence type="ECO:0000259" key="1">
    <source>
        <dbReference type="Pfam" id="PF25510"/>
    </source>
</evidence>
<evidence type="ECO:0000313" key="2">
    <source>
        <dbReference type="EMBL" id="CAF1212548.1"/>
    </source>
</evidence>
<dbReference type="SUPFAM" id="SSF89837">
    <property type="entry name" value="Doublecortin (DC)"/>
    <property type="match status" value="2"/>
</dbReference>
<dbReference type="EMBL" id="CAJNOK010014818">
    <property type="protein sequence ID" value="CAF1212548.1"/>
    <property type="molecule type" value="Genomic_DNA"/>
</dbReference>
<dbReference type="InterPro" id="IPR035992">
    <property type="entry name" value="Ricin_B-like_lectins"/>
</dbReference>
<comment type="caution">
    <text evidence="2">The sequence shown here is derived from an EMBL/GenBank/DDBJ whole genome shotgun (WGS) entry which is preliminary data.</text>
</comment>
<dbReference type="GO" id="GO:1902412">
    <property type="term" value="P:regulation of mitotic cytokinesis"/>
    <property type="evidence" value="ECO:0007669"/>
    <property type="project" value="InterPro"/>
</dbReference>
<dbReference type="InterPro" id="IPR036572">
    <property type="entry name" value="Doublecortin_dom_sf"/>
</dbReference>
<proteinExistence type="predicted"/>
<dbReference type="PANTHER" id="PTHR46302:SF3">
    <property type="entry name" value="DOUBLECORTIN DOMAIN-CONTAINING PROTEIN 1"/>
    <property type="match status" value="1"/>
</dbReference>
<evidence type="ECO:0000313" key="4">
    <source>
        <dbReference type="Proteomes" id="UP000677228"/>
    </source>
</evidence>
<dbReference type="SUPFAM" id="SSF50370">
    <property type="entry name" value="Ricin B-like lectins"/>
    <property type="match status" value="1"/>
</dbReference>
<feature type="domain" description="Doublecortin" evidence="1">
    <location>
        <begin position="29"/>
        <end position="113"/>
    </location>
</feature>
<gene>
    <name evidence="2" type="ORF">OVA965_LOCUS24526</name>
    <name evidence="3" type="ORF">TMI583_LOCUS25246</name>
</gene>
<dbReference type="InterPro" id="IPR043188">
    <property type="entry name" value="DCDC1"/>
</dbReference>
<dbReference type="EMBL" id="CAJOBA010036352">
    <property type="protein sequence ID" value="CAF4021426.1"/>
    <property type="molecule type" value="Genomic_DNA"/>
</dbReference>
<dbReference type="GO" id="GO:0008017">
    <property type="term" value="F:microtubule binding"/>
    <property type="evidence" value="ECO:0007669"/>
    <property type="project" value="InterPro"/>
</dbReference>
<dbReference type="Pfam" id="PF25510">
    <property type="entry name" value="Ubiquitin_DCDC1"/>
    <property type="match status" value="1"/>
</dbReference>
<dbReference type="GO" id="GO:0035556">
    <property type="term" value="P:intracellular signal transduction"/>
    <property type="evidence" value="ECO:0007669"/>
    <property type="project" value="InterPro"/>
</dbReference>
<sequence>MSDMGAGFAVEHIKEIKFNDKIVGRQPIGLHVHENGHYNQEDPIVHLNMKSLSSKNVGRTDIEYLLDYLHHAIDLYSRQRPKRVFDINGTELKRVGQLRNDQHLFISYGEDYRPAFGNKLQPCLSITLHSVEVFEKDGLLAIVKCARAEDFQVDPNDNNNIRKIILSWKPLERIPTDIIPTSYNNLDNEKKQNYDRTPLNERVSEHVTLLGQTLPNVNANKSSTKLIYPDLKIDEKKKKREKKMEKGIENKPAKREIFSQIELQLWRYSKDGYICNKVLSQLVLTVTDQPICLRQKSSRLNKEQKDLNGYGVCLRPKTTDKQLKQLWTFTGDGYIVSQADPNYALTNLSTIVPTDNQSAQANGVRTEDNEPLMYYIGICLKCDKTSPFIHAQRWGIRQQSGFTIGDWKYSKVENPAWHKLALTWPVDATGTLIPELQWPIEGYFIPGVPPVKSIKLAHGTPAFVPIRLQVLKNGERNLDKAVPVVGPDMSNMLTEYKSSPSMYRRLRIPQPEKEQQANRQLKRMADARQREIKLFLENCTDLLNLPFAGRRLFDKNGYEFFDLTSVERDSYVYVTCGEAWIDPELTKAEQQRRLLLAYLKNDVNMIDFYCSLRNPVEYCIETKSGLCENSLLICNICILNQRQRDRVKKALHLKCIFLYATEKLQMPLAARRLFDGNGREITHTEDIRPQTDYYVSSGENFKNPLTPIKGIS</sequence>
<dbReference type="GO" id="GO:0030496">
    <property type="term" value="C:midbody"/>
    <property type="evidence" value="ECO:0007669"/>
    <property type="project" value="TreeGrafter"/>
</dbReference>
<dbReference type="PANTHER" id="PTHR46302">
    <property type="entry name" value="DOUBLECORTIN DOMAIN-CONTAINING PROTEIN 1"/>
    <property type="match status" value="1"/>
</dbReference>
<dbReference type="AlphaFoldDB" id="A0A8S2EI11"/>
<reference evidence="2" key="1">
    <citation type="submission" date="2021-02" db="EMBL/GenBank/DDBJ databases">
        <authorList>
            <person name="Nowell W R."/>
        </authorList>
    </citation>
    <scope>NUCLEOTIDE SEQUENCE</scope>
</reference>
<dbReference type="Proteomes" id="UP000677228">
    <property type="component" value="Unassembled WGS sequence"/>
</dbReference>